<dbReference type="Proteomes" id="UP000321249">
    <property type="component" value="Unassembled WGS sequence"/>
</dbReference>
<feature type="domain" description="Peptidase M28" evidence="4">
    <location>
        <begin position="289"/>
        <end position="501"/>
    </location>
</feature>
<proteinExistence type="predicted"/>
<dbReference type="InterPro" id="IPR003137">
    <property type="entry name" value="PA_domain"/>
</dbReference>
<dbReference type="EMBL" id="VOQQ01000001">
    <property type="protein sequence ID" value="TXC64832.1"/>
    <property type="molecule type" value="Genomic_DNA"/>
</dbReference>
<dbReference type="RefSeq" id="WP_147044256.1">
    <property type="nucleotide sequence ID" value="NZ_BAABIR010000001.1"/>
</dbReference>
<evidence type="ECO:0000256" key="1">
    <source>
        <dbReference type="SAM" id="MobiDB-lite"/>
    </source>
</evidence>
<evidence type="ECO:0000313" key="5">
    <source>
        <dbReference type="EMBL" id="TXC64832.1"/>
    </source>
</evidence>
<dbReference type="Pfam" id="PF02225">
    <property type="entry name" value="PA"/>
    <property type="match status" value="1"/>
</dbReference>
<dbReference type="Gene3D" id="3.50.30.30">
    <property type="match status" value="1"/>
</dbReference>
<dbReference type="GO" id="GO:0008235">
    <property type="term" value="F:metalloexopeptidase activity"/>
    <property type="evidence" value="ECO:0007669"/>
    <property type="project" value="InterPro"/>
</dbReference>
<accession>A0A5C6TWQ8</accession>
<organism evidence="5 6">
    <name type="scientific">Allosphingosinicella ginsenosidimutans</name>
    <dbReference type="NCBI Taxonomy" id="1176539"/>
    <lineage>
        <taxon>Bacteria</taxon>
        <taxon>Pseudomonadati</taxon>
        <taxon>Pseudomonadota</taxon>
        <taxon>Alphaproteobacteria</taxon>
        <taxon>Sphingomonadales</taxon>
        <taxon>Sphingomonadaceae</taxon>
        <taxon>Allosphingosinicella</taxon>
    </lineage>
</organism>
<feature type="signal peptide" evidence="2">
    <location>
        <begin position="1"/>
        <end position="21"/>
    </location>
</feature>
<keyword evidence="2" id="KW-0732">Signal</keyword>
<dbReference type="SUPFAM" id="SSF52025">
    <property type="entry name" value="PA domain"/>
    <property type="match status" value="1"/>
</dbReference>
<evidence type="ECO:0000256" key="2">
    <source>
        <dbReference type="SAM" id="SignalP"/>
    </source>
</evidence>
<gene>
    <name evidence="5" type="ORF">FRZ32_15010</name>
</gene>
<dbReference type="InterPro" id="IPR007484">
    <property type="entry name" value="Peptidase_M28"/>
</dbReference>
<evidence type="ECO:0000313" key="6">
    <source>
        <dbReference type="Proteomes" id="UP000321249"/>
    </source>
</evidence>
<protein>
    <submittedName>
        <fullName evidence="5">M28 family peptidase</fullName>
    </submittedName>
</protein>
<feature type="domain" description="PA" evidence="3">
    <location>
        <begin position="140"/>
        <end position="202"/>
    </location>
</feature>
<dbReference type="InterPro" id="IPR046450">
    <property type="entry name" value="PA_dom_sf"/>
</dbReference>
<dbReference type="AlphaFoldDB" id="A0A5C6TWQ8"/>
<feature type="region of interest" description="Disordered" evidence="1">
    <location>
        <begin position="192"/>
        <end position="219"/>
    </location>
</feature>
<dbReference type="PANTHER" id="PTHR12147:SF26">
    <property type="entry name" value="PEPTIDASE M28 DOMAIN-CONTAINING PROTEIN"/>
    <property type="match status" value="1"/>
</dbReference>
<comment type="caution">
    <text evidence="5">The sequence shown here is derived from an EMBL/GenBank/DDBJ whole genome shotgun (WGS) entry which is preliminary data.</text>
</comment>
<feature type="chain" id="PRO_5022917326" evidence="2">
    <location>
        <begin position="22"/>
        <end position="547"/>
    </location>
</feature>
<dbReference type="GO" id="GO:0006508">
    <property type="term" value="P:proteolysis"/>
    <property type="evidence" value="ECO:0007669"/>
    <property type="project" value="InterPro"/>
</dbReference>
<sequence>MKFVALAAPIAALLLTGAAAAQDAAPAPAFSAEAFRSHVVFLADDALEGREAGTRGYEIAARYVASEFEGLGLRPGVNGGWFQPIQFIRYAQSGTPTLTVGGHVFAQGQGISFRARPSSAATAIDAPMVFAGYGLDAPQAGFDDYAGLDVRGKIVVALAGTPADLPSDVAADLNAEKGHAAAARGATGLILVSPPPAAGSNGRRRGGGGSRPGTAWLDAEGHPYLDNPLPFTATADAATAETFFARAPRQLGAIFAEAGRGGHPHGFALAQNGAVSIAASENTPFESRNVIAILPGTDRALAHEYVLLMAHLDHIGICRPEGAADRICNGAMDNATGISTLIEVARAMSQPGNRPRRPVIFAAVTAEEKGLHGSEFLARNPVVDGRVVGVVNLDMPVLTYDFSDVIAFGAEHSTLGPIVQRAAARMHVALSPDPLPQESLFTRSDHFEFVKAGVPSVFLMTGFAGEGRQRFTDFLAHQYHSPADDLNQAIDWQAGARFAQLNYLIAREIADGDQAPMWYADSFFGRTFGAGQQHAQRPGSGGEAAAH</sequence>
<keyword evidence="6" id="KW-1185">Reference proteome</keyword>
<evidence type="ECO:0000259" key="3">
    <source>
        <dbReference type="Pfam" id="PF02225"/>
    </source>
</evidence>
<dbReference type="InterPro" id="IPR045175">
    <property type="entry name" value="M28_fam"/>
</dbReference>
<evidence type="ECO:0000259" key="4">
    <source>
        <dbReference type="Pfam" id="PF04389"/>
    </source>
</evidence>
<dbReference type="Gene3D" id="3.40.630.10">
    <property type="entry name" value="Zn peptidases"/>
    <property type="match status" value="1"/>
</dbReference>
<dbReference type="Pfam" id="PF04389">
    <property type="entry name" value="Peptidase_M28"/>
    <property type="match status" value="1"/>
</dbReference>
<dbReference type="SUPFAM" id="SSF53187">
    <property type="entry name" value="Zn-dependent exopeptidases"/>
    <property type="match status" value="1"/>
</dbReference>
<dbReference type="PANTHER" id="PTHR12147">
    <property type="entry name" value="METALLOPEPTIDASE M28 FAMILY MEMBER"/>
    <property type="match status" value="1"/>
</dbReference>
<reference evidence="5 6" key="1">
    <citation type="journal article" date="2015" name="J. Microbiol.">
        <title>Sphingosinicella ginsenosidimutans sp. nov., with ginsenoside converting activity.</title>
        <authorList>
            <person name="Kim J.K."/>
            <person name="Kang M.S."/>
            <person name="Park S.C."/>
            <person name="Kim K.M."/>
            <person name="Choi K."/>
            <person name="Yoon M.H."/>
            <person name="Im W.T."/>
        </authorList>
    </citation>
    <scope>NUCLEOTIDE SEQUENCE [LARGE SCALE GENOMIC DNA]</scope>
    <source>
        <strain evidence="5 6">BS-11</strain>
    </source>
</reference>
<name>A0A5C6TWQ8_9SPHN</name>
<dbReference type="OrthoDB" id="9778250at2"/>